<dbReference type="EMBL" id="BMMP01000016">
    <property type="protein sequence ID" value="GGO55080.1"/>
    <property type="molecule type" value="Genomic_DNA"/>
</dbReference>
<keyword evidence="4 7" id="KW-0547">Nucleotide-binding</keyword>
<evidence type="ECO:0000259" key="9">
    <source>
        <dbReference type="Pfam" id="PF09179"/>
    </source>
</evidence>
<comment type="domain">
    <text evidence="7">The N-terminal region contains the highly conserved SGGXDS motif, predicted to be a P-loop motif involved in ATP binding.</text>
</comment>
<dbReference type="PANTHER" id="PTHR43033:SF1">
    <property type="entry name" value="TRNA(ILE)-LYSIDINE SYNTHASE-RELATED"/>
    <property type="match status" value="1"/>
</dbReference>
<name>A0ABQ2MM29_9ACTN</name>
<evidence type="ECO:0000256" key="4">
    <source>
        <dbReference type="ARBA" id="ARBA00022741"/>
    </source>
</evidence>
<dbReference type="InterPro" id="IPR012094">
    <property type="entry name" value="tRNA_Ile_lys_synt"/>
</dbReference>
<gene>
    <name evidence="7 10" type="primary">tilS</name>
    <name evidence="10" type="ORF">GCM10012287_45490</name>
</gene>
<comment type="similarity">
    <text evidence="7">Belongs to the tRNA(Ile)-lysidine synthase family.</text>
</comment>
<keyword evidence="5 7" id="KW-0067">ATP-binding</keyword>
<dbReference type="InterPro" id="IPR014729">
    <property type="entry name" value="Rossmann-like_a/b/a_fold"/>
</dbReference>
<evidence type="ECO:0000259" key="8">
    <source>
        <dbReference type="Pfam" id="PF01171"/>
    </source>
</evidence>
<evidence type="ECO:0000256" key="3">
    <source>
        <dbReference type="ARBA" id="ARBA00022694"/>
    </source>
</evidence>
<dbReference type="SUPFAM" id="SSF52402">
    <property type="entry name" value="Adenine nucleotide alpha hydrolases-like"/>
    <property type="match status" value="1"/>
</dbReference>
<keyword evidence="1 7" id="KW-0963">Cytoplasm</keyword>
<dbReference type="SUPFAM" id="SSF82829">
    <property type="entry name" value="MesJ substrate recognition domain-like"/>
    <property type="match status" value="1"/>
</dbReference>
<dbReference type="HAMAP" id="MF_01161">
    <property type="entry name" value="tRNA_Ile_lys_synt"/>
    <property type="match status" value="1"/>
</dbReference>
<proteinExistence type="inferred from homology"/>
<dbReference type="CDD" id="cd01992">
    <property type="entry name" value="TilS_N"/>
    <property type="match status" value="1"/>
</dbReference>
<keyword evidence="3 7" id="KW-0819">tRNA processing</keyword>
<dbReference type="Pfam" id="PF01171">
    <property type="entry name" value="ATP_bind_3"/>
    <property type="match status" value="1"/>
</dbReference>
<keyword evidence="11" id="KW-1185">Reference proteome</keyword>
<evidence type="ECO:0000256" key="5">
    <source>
        <dbReference type="ARBA" id="ARBA00022840"/>
    </source>
</evidence>
<feature type="domain" description="tRNA(Ile)-lysidine synthase substrate-binding" evidence="9">
    <location>
        <begin position="280"/>
        <end position="347"/>
    </location>
</feature>
<keyword evidence="2 7" id="KW-0436">Ligase</keyword>
<evidence type="ECO:0000313" key="11">
    <source>
        <dbReference type="Proteomes" id="UP000631535"/>
    </source>
</evidence>
<evidence type="ECO:0000256" key="1">
    <source>
        <dbReference type="ARBA" id="ARBA00022490"/>
    </source>
</evidence>
<dbReference type="NCBIfam" id="TIGR02432">
    <property type="entry name" value="lysidine_TilS_N"/>
    <property type="match status" value="1"/>
</dbReference>
<evidence type="ECO:0000256" key="2">
    <source>
        <dbReference type="ARBA" id="ARBA00022598"/>
    </source>
</evidence>
<evidence type="ECO:0000256" key="7">
    <source>
        <dbReference type="HAMAP-Rule" id="MF_01161"/>
    </source>
</evidence>
<evidence type="ECO:0000313" key="10">
    <source>
        <dbReference type="EMBL" id="GGO55080.1"/>
    </source>
</evidence>
<feature type="domain" description="tRNA(Ile)-lysidine/2-thiocytidine synthase N-terminal" evidence="8">
    <location>
        <begin position="44"/>
        <end position="223"/>
    </location>
</feature>
<dbReference type="Pfam" id="PF09179">
    <property type="entry name" value="TilS"/>
    <property type="match status" value="1"/>
</dbReference>
<sequence>MGPHPAVAAIRLAVRRALHDVLSEQAALREKAGDTTNPPGPPLVLVACSGGADSMALASALAFEAPRLGLRAGGVTVDHGLQAGSADRAREVTERLTALRLEPVESIAVTIGRTNTGPEAAARDARYAALDEAADRCGAAAVLLGHTRDDQAETVLLGLARGSGTRSLSGMAEVTGPNDRYRRPFLTIDRQTTRRACLAQSLPVWDDPHNDDPAYTRSRVRHEALPMLEKALGKGVVEALARTARLSRDDADALDSWALQAERTVRTDVPGTDGWDGVELDTARLYALPSAVRRRVLRRAAIAAGAPAGSLFARHLEEVDRLITAWRGQRPINLPGRVEAGRQGGRLVLRHGSPTPPAPTG</sequence>
<dbReference type="Proteomes" id="UP000631535">
    <property type="component" value="Unassembled WGS sequence"/>
</dbReference>
<comment type="function">
    <text evidence="7">Ligates lysine onto the cytidine present at position 34 of the AUA codon-specific tRNA(Ile) that contains the anticodon CAU, in an ATP-dependent manner. Cytidine is converted to lysidine, thus changing the amino acid specificity of the tRNA from methionine to isoleucine.</text>
</comment>
<reference evidence="11" key="1">
    <citation type="journal article" date="2019" name="Int. J. Syst. Evol. Microbiol.">
        <title>The Global Catalogue of Microorganisms (GCM) 10K type strain sequencing project: providing services to taxonomists for standard genome sequencing and annotation.</title>
        <authorList>
            <consortium name="The Broad Institute Genomics Platform"/>
            <consortium name="The Broad Institute Genome Sequencing Center for Infectious Disease"/>
            <person name="Wu L."/>
            <person name="Ma J."/>
        </authorList>
    </citation>
    <scope>NUCLEOTIDE SEQUENCE [LARGE SCALE GENOMIC DNA]</scope>
    <source>
        <strain evidence="11">CGMCC 4.7178</strain>
    </source>
</reference>
<organism evidence="10 11">
    <name type="scientific">Streptomyces daqingensis</name>
    <dbReference type="NCBI Taxonomy" id="1472640"/>
    <lineage>
        <taxon>Bacteria</taxon>
        <taxon>Bacillati</taxon>
        <taxon>Actinomycetota</taxon>
        <taxon>Actinomycetes</taxon>
        <taxon>Kitasatosporales</taxon>
        <taxon>Streptomycetaceae</taxon>
        <taxon>Streptomyces</taxon>
    </lineage>
</organism>
<dbReference type="Gene3D" id="3.40.50.620">
    <property type="entry name" value="HUPs"/>
    <property type="match status" value="1"/>
</dbReference>
<dbReference type="InterPro" id="IPR011063">
    <property type="entry name" value="TilS/TtcA_N"/>
</dbReference>
<dbReference type="InterPro" id="IPR015262">
    <property type="entry name" value="tRNA_Ile_lys_synt_subst-bd"/>
</dbReference>
<accession>A0ABQ2MM29</accession>
<protein>
    <recommendedName>
        <fullName evidence="7">tRNA(Ile)-lysidine synthase</fullName>
        <ecNumber evidence="7">6.3.4.19</ecNumber>
    </recommendedName>
    <alternativeName>
        <fullName evidence="7">tRNA(Ile)-2-lysyl-cytidine synthase</fullName>
    </alternativeName>
    <alternativeName>
        <fullName evidence="7">tRNA(Ile)-lysidine synthetase</fullName>
    </alternativeName>
</protein>
<dbReference type="EC" id="6.3.4.19" evidence="7"/>
<dbReference type="InterPro" id="IPR012795">
    <property type="entry name" value="tRNA_Ile_lys_synt_N"/>
</dbReference>
<dbReference type="Gene3D" id="1.20.59.20">
    <property type="match status" value="1"/>
</dbReference>
<feature type="binding site" evidence="7">
    <location>
        <begin position="49"/>
        <end position="54"/>
    </location>
    <ligand>
        <name>ATP</name>
        <dbReference type="ChEBI" id="CHEBI:30616"/>
    </ligand>
</feature>
<dbReference type="PANTHER" id="PTHR43033">
    <property type="entry name" value="TRNA(ILE)-LYSIDINE SYNTHASE-RELATED"/>
    <property type="match status" value="1"/>
</dbReference>
<dbReference type="RefSeq" id="WP_189039077.1">
    <property type="nucleotide sequence ID" value="NZ_BMMP01000016.1"/>
</dbReference>
<comment type="subcellular location">
    <subcellularLocation>
        <location evidence="7">Cytoplasm</location>
    </subcellularLocation>
</comment>
<comment type="caution">
    <text evidence="10">The sequence shown here is derived from an EMBL/GenBank/DDBJ whole genome shotgun (WGS) entry which is preliminary data.</text>
</comment>
<comment type="catalytic activity">
    <reaction evidence="6 7">
        <text>cytidine(34) in tRNA(Ile2) + L-lysine + ATP = lysidine(34) in tRNA(Ile2) + AMP + diphosphate + H(+)</text>
        <dbReference type="Rhea" id="RHEA:43744"/>
        <dbReference type="Rhea" id="RHEA-COMP:10625"/>
        <dbReference type="Rhea" id="RHEA-COMP:10670"/>
        <dbReference type="ChEBI" id="CHEBI:15378"/>
        <dbReference type="ChEBI" id="CHEBI:30616"/>
        <dbReference type="ChEBI" id="CHEBI:32551"/>
        <dbReference type="ChEBI" id="CHEBI:33019"/>
        <dbReference type="ChEBI" id="CHEBI:82748"/>
        <dbReference type="ChEBI" id="CHEBI:83665"/>
        <dbReference type="ChEBI" id="CHEBI:456215"/>
        <dbReference type="EC" id="6.3.4.19"/>
    </reaction>
</comment>
<evidence type="ECO:0000256" key="6">
    <source>
        <dbReference type="ARBA" id="ARBA00048539"/>
    </source>
</evidence>